<comment type="pathway">
    <text evidence="3 9">Carbohydrate degradation; glycolysis; pyruvate from D-glyceraldehyde 3-phosphate: step 3/5.</text>
</comment>
<comment type="function">
    <text evidence="2 9">Catalyzes the interconversion of 2-phosphoglycerate and 3-phosphoglycerate.</text>
</comment>
<feature type="domain" description="BPG-independent PGAM N-terminal" evidence="15">
    <location>
        <begin position="74"/>
        <end position="291"/>
    </location>
</feature>
<dbReference type="PANTHER" id="PTHR31637">
    <property type="entry name" value="2,3-BISPHOSPHOGLYCERATE-INDEPENDENT PHOSPHOGLYCERATE MUTASE"/>
    <property type="match status" value="1"/>
</dbReference>
<dbReference type="NCBIfam" id="TIGR01307">
    <property type="entry name" value="pgm_bpd_ind"/>
    <property type="match status" value="1"/>
</dbReference>
<dbReference type="CDD" id="cd16010">
    <property type="entry name" value="iPGM"/>
    <property type="match status" value="1"/>
</dbReference>
<protein>
    <recommendedName>
        <fullName evidence="9 10">2,3-bisphosphoglycerate-independent phosphoglycerate mutase</fullName>
        <shortName evidence="9">BPG-independent PGAM</shortName>
        <shortName evidence="9">Phosphoglyceromutase</shortName>
        <shortName evidence="9">iPGM</shortName>
        <ecNumber evidence="9 10">5.4.2.12</ecNumber>
    </recommendedName>
</protein>
<evidence type="ECO:0000256" key="3">
    <source>
        <dbReference type="ARBA" id="ARBA00004798"/>
    </source>
</evidence>
<dbReference type="SUPFAM" id="SSF64158">
    <property type="entry name" value="2,3-Bisphosphoglycerate-independent phosphoglycerate mutase, substrate-binding domain"/>
    <property type="match status" value="1"/>
</dbReference>
<dbReference type="AlphaFoldDB" id="A0A1G2AT62"/>
<evidence type="ECO:0000256" key="7">
    <source>
        <dbReference type="ARBA" id="ARBA00023211"/>
    </source>
</evidence>
<evidence type="ECO:0000256" key="9">
    <source>
        <dbReference type="HAMAP-Rule" id="MF_01038"/>
    </source>
</evidence>
<dbReference type="GO" id="GO:0006096">
    <property type="term" value="P:glycolytic process"/>
    <property type="evidence" value="ECO:0007669"/>
    <property type="project" value="UniProtKB-UniRule"/>
</dbReference>
<keyword evidence="5 9" id="KW-0479">Metal-binding</keyword>
<feature type="binding site" evidence="9 12">
    <location>
        <begin position="145"/>
        <end position="146"/>
    </location>
    <ligand>
        <name>substrate</name>
    </ligand>
</feature>
<evidence type="ECO:0000259" key="15">
    <source>
        <dbReference type="Pfam" id="PF06415"/>
    </source>
</evidence>
<dbReference type="GO" id="GO:0006007">
    <property type="term" value="P:glucose catabolic process"/>
    <property type="evidence" value="ECO:0007669"/>
    <property type="project" value="InterPro"/>
</dbReference>
<feature type="binding site" evidence="9 13">
    <location>
        <position position="436"/>
    </location>
    <ligand>
        <name>Mn(2+)</name>
        <dbReference type="ChEBI" id="CHEBI:29035"/>
        <label>2</label>
    </ligand>
</feature>
<evidence type="ECO:0000256" key="4">
    <source>
        <dbReference type="ARBA" id="ARBA00008819"/>
    </source>
</evidence>
<name>A0A1G2AT62_9BACT</name>
<feature type="binding site" evidence="9 12">
    <location>
        <begin position="253"/>
        <end position="256"/>
    </location>
    <ligand>
        <name>substrate</name>
    </ligand>
</feature>
<feature type="binding site" evidence="9 13">
    <location>
        <position position="394"/>
    </location>
    <ligand>
        <name>Mn(2+)</name>
        <dbReference type="ChEBI" id="CHEBI:29035"/>
        <label>1</label>
    </ligand>
</feature>
<dbReference type="GO" id="GO:0004619">
    <property type="term" value="F:phosphoglycerate mutase activity"/>
    <property type="evidence" value="ECO:0007669"/>
    <property type="project" value="UniProtKB-UniRule"/>
</dbReference>
<feature type="binding site" evidence="9 13">
    <location>
        <position position="435"/>
    </location>
    <ligand>
        <name>Mn(2+)</name>
        <dbReference type="ChEBI" id="CHEBI:29035"/>
        <label>2</label>
    </ligand>
</feature>
<evidence type="ECO:0000256" key="5">
    <source>
        <dbReference type="ARBA" id="ARBA00022723"/>
    </source>
</evidence>
<dbReference type="Pfam" id="PF06415">
    <property type="entry name" value="iPGM_N"/>
    <property type="match status" value="1"/>
</dbReference>
<feature type="active site" description="Phosphoserine intermediate" evidence="9 11">
    <location>
        <position position="54"/>
    </location>
</feature>
<evidence type="ECO:0000313" key="17">
    <source>
        <dbReference type="Proteomes" id="UP000177165"/>
    </source>
</evidence>
<dbReference type="EMBL" id="MHKB01000001">
    <property type="protein sequence ID" value="OGY80094.1"/>
    <property type="molecule type" value="Genomic_DNA"/>
</dbReference>
<dbReference type="Gene3D" id="3.40.1450.10">
    <property type="entry name" value="BPG-independent phosphoglycerate mutase, domain B"/>
    <property type="match status" value="1"/>
</dbReference>
<feature type="binding site" evidence="9 12">
    <location>
        <position position="115"/>
    </location>
    <ligand>
        <name>substrate</name>
    </ligand>
</feature>
<keyword evidence="7 9" id="KW-0464">Manganese</keyword>
<comment type="cofactor">
    <cofactor evidence="9">
        <name>Mn(2+)</name>
        <dbReference type="ChEBI" id="CHEBI:29035"/>
    </cofactor>
    <text evidence="9">Binds 2 manganese ions per subunit.</text>
</comment>
<accession>A0A1G2AT62</accession>
<evidence type="ECO:0000313" key="16">
    <source>
        <dbReference type="EMBL" id="OGY80094.1"/>
    </source>
</evidence>
<dbReference type="GO" id="GO:0030145">
    <property type="term" value="F:manganese ion binding"/>
    <property type="evidence" value="ECO:0007669"/>
    <property type="project" value="UniProtKB-UniRule"/>
</dbReference>
<reference evidence="16 17" key="1">
    <citation type="journal article" date="2016" name="Nat. Commun.">
        <title>Thousands of microbial genomes shed light on interconnected biogeochemical processes in an aquifer system.</title>
        <authorList>
            <person name="Anantharaman K."/>
            <person name="Brown C.T."/>
            <person name="Hug L.A."/>
            <person name="Sharon I."/>
            <person name="Castelle C.J."/>
            <person name="Probst A.J."/>
            <person name="Thomas B.C."/>
            <person name="Singh A."/>
            <person name="Wilkins M.J."/>
            <person name="Karaoz U."/>
            <person name="Brodie E.L."/>
            <person name="Williams K.H."/>
            <person name="Hubbard S.S."/>
            <person name="Banfield J.F."/>
        </authorList>
    </citation>
    <scope>NUCLEOTIDE SEQUENCE [LARGE SCALE GENOMIC DNA]</scope>
</reference>
<dbReference type="FunFam" id="3.40.1450.10:FF:000002">
    <property type="entry name" value="2,3-bisphosphoglycerate-independent phosphoglycerate mutase"/>
    <property type="match status" value="1"/>
</dbReference>
<evidence type="ECO:0000256" key="6">
    <source>
        <dbReference type="ARBA" id="ARBA00023152"/>
    </source>
</evidence>
<feature type="binding site" evidence="9 13">
    <location>
        <position position="54"/>
    </location>
    <ligand>
        <name>Mn(2+)</name>
        <dbReference type="ChEBI" id="CHEBI:29035"/>
        <label>2</label>
    </ligand>
</feature>
<dbReference type="PIRSF" id="PIRSF001492">
    <property type="entry name" value="IPGAM"/>
    <property type="match status" value="1"/>
</dbReference>
<evidence type="ECO:0000256" key="1">
    <source>
        <dbReference type="ARBA" id="ARBA00000370"/>
    </source>
</evidence>
<dbReference type="STRING" id="1798540.A3B74_03430"/>
<dbReference type="UniPathway" id="UPA00109">
    <property type="reaction ID" value="UER00186"/>
</dbReference>
<dbReference type="InterPro" id="IPR005995">
    <property type="entry name" value="Pgm_bpd_ind"/>
</dbReference>
<dbReference type="InterPro" id="IPR006124">
    <property type="entry name" value="Metalloenzyme"/>
</dbReference>
<dbReference type="SUPFAM" id="SSF53649">
    <property type="entry name" value="Alkaline phosphatase-like"/>
    <property type="match status" value="1"/>
</dbReference>
<dbReference type="InterPro" id="IPR017850">
    <property type="entry name" value="Alkaline_phosphatase_core_sf"/>
</dbReference>
<feature type="binding site" evidence="9 13">
    <location>
        <position position="398"/>
    </location>
    <ligand>
        <name>Mn(2+)</name>
        <dbReference type="ChEBI" id="CHEBI:29035"/>
        <label>1</label>
    </ligand>
</feature>
<feature type="binding site" evidence="9 13">
    <location>
        <position position="454"/>
    </location>
    <ligand>
        <name>Mn(2+)</name>
        <dbReference type="ChEBI" id="CHEBI:29035"/>
        <label>1</label>
    </ligand>
</feature>
<comment type="caution">
    <text evidence="16">The sequence shown here is derived from an EMBL/GenBank/DDBJ whole genome shotgun (WGS) entry which is preliminary data.</text>
</comment>
<keyword evidence="6 9" id="KW-0324">Glycolysis</keyword>
<gene>
    <name evidence="9" type="primary">gpmI</name>
    <name evidence="16" type="ORF">A3B74_03430</name>
</gene>
<dbReference type="Proteomes" id="UP000177165">
    <property type="component" value="Unassembled WGS sequence"/>
</dbReference>
<feature type="binding site" evidence="9 12">
    <location>
        <position position="327"/>
    </location>
    <ligand>
        <name>substrate</name>
    </ligand>
</feature>
<evidence type="ECO:0000256" key="11">
    <source>
        <dbReference type="PIRSR" id="PIRSR001492-1"/>
    </source>
</evidence>
<keyword evidence="8 9" id="KW-0413">Isomerase</keyword>
<evidence type="ECO:0000256" key="12">
    <source>
        <dbReference type="PIRSR" id="PIRSR001492-2"/>
    </source>
</evidence>
<feature type="binding site" evidence="9 12">
    <location>
        <position position="177"/>
    </location>
    <ligand>
        <name>substrate</name>
    </ligand>
</feature>
<dbReference type="EC" id="5.4.2.12" evidence="9 10"/>
<dbReference type="InterPro" id="IPR011258">
    <property type="entry name" value="BPG-indep_PGM_N"/>
</dbReference>
<evidence type="ECO:0000256" key="10">
    <source>
        <dbReference type="NCBIfam" id="TIGR01307"/>
    </source>
</evidence>
<comment type="similarity">
    <text evidence="4 9">Belongs to the BPG-independent phosphoglycerate mutase family.</text>
</comment>
<proteinExistence type="inferred from homology"/>
<dbReference type="Pfam" id="PF01676">
    <property type="entry name" value="Metalloenzyme"/>
    <property type="match status" value="1"/>
</dbReference>
<evidence type="ECO:0000256" key="13">
    <source>
        <dbReference type="PIRSR" id="PIRSR001492-3"/>
    </source>
</evidence>
<dbReference type="InterPro" id="IPR036646">
    <property type="entry name" value="PGAM_B_sf"/>
</dbReference>
<evidence type="ECO:0000256" key="8">
    <source>
        <dbReference type="ARBA" id="ARBA00023235"/>
    </source>
</evidence>
<dbReference type="Gene3D" id="3.40.720.10">
    <property type="entry name" value="Alkaline Phosphatase, subunit A"/>
    <property type="match status" value="1"/>
</dbReference>
<dbReference type="GO" id="GO:0005829">
    <property type="term" value="C:cytosol"/>
    <property type="evidence" value="ECO:0007669"/>
    <property type="project" value="TreeGrafter"/>
</dbReference>
<feature type="binding site" evidence="9 12">
    <location>
        <position position="183"/>
    </location>
    <ligand>
        <name>substrate</name>
    </ligand>
</feature>
<evidence type="ECO:0000256" key="2">
    <source>
        <dbReference type="ARBA" id="ARBA00002315"/>
    </source>
</evidence>
<comment type="subunit">
    <text evidence="9">Monomer.</text>
</comment>
<sequence>MILDGWGIAPPTRGNAITTARTPVMDHLMTTYPTMTLHAASEMVGLPWAEMGNSEVGHLNIGGGRVIFQSLPLINRAISTGSFFKNPVFQKVIEHVKKNNSTLHLIGLVSNGGVHAHIEHLSALLELAKARQCQRVAIHAILDGRDTAPNAGIHFIEQLEAKIVDRGVGRIVSMSGRYYAMDRDNRWDRIQKAYEAIVEGKAPKKSNDALEALQESYKREVFDEEFVPCVIPDKEGRIQMMNDGDGIIFFNFRTDRARQLTKAIIVPGFERLQRLRTLKNIFFVTMTEYEKDLPVEVAFRQEKIQYPMCRVIADQGLKQLHIAETEKYAHVTFFFNGGIEEPMPGESRVLIPSPQIPSYDQKPAMSAHEITERVVHEVSGGKFALTVVNFANADMLGHTGNFEATIQGIEILDTCIERITQTMMAMNGTTIITADHGNAEEMLNVRTGEIIKEHTTNPVPFIFVHRKFQEQSGFQRDTLKEELVKVLPKGVLADVAPTILQFMELPVPKDMTGTSLL</sequence>
<organism evidence="16 17">
    <name type="scientific">Candidatus Kerfeldbacteria bacterium RIFCSPHIGHO2_02_FULL_42_14</name>
    <dbReference type="NCBI Taxonomy" id="1798540"/>
    <lineage>
        <taxon>Bacteria</taxon>
        <taxon>Candidatus Kerfeldiibacteriota</taxon>
    </lineage>
</organism>
<evidence type="ECO:0000259" key="14">
    <source>
        <dbReference type="Pfam" id="PF01676"/>
    </source>
</evidence>
<dbReference type="HAMAP" id="MF_01038">
    <property type="entry name" value="GpmI"/>
    <property type="match status" value="1"/>
</dbReference>
<dbReference type="PANTHER" id="PTHR31637:SF0">
    <property type="entry name" value="2,3-BISPHOSPHOGLYCERATE-INDEPENDENT PHOSPHOGLYCERATE MUTASE"/>
    <property type="match status" value="1"/>
</dbReference>
<feature type="domain" description="Metalloenzyme" evidence="14">
    <location>
        <begin position="1"/>
        <end position="505"/>
    </location>
</feature>
<comment type="catalytic activity">
    <reaction evidence="1 9">
        <text>(2R)-2-phosphoglycerate = (2R)-3-phosphoglycerate</text>
        <dbReference type="Rhea" id="RHEA:15901"/>
        <dbReference type="ChEBI" id="CHEBI:58272"/>
        <dbReference type="ChEBI" id="CHEBI:58289"/>
        <dbReference type="EC" id="5.4.2.12"/>
    </reaction>
</comment>
<feature type="binding site" evidence="9 13">
    <location>
        <position position="4"/>
    </location>
    <ligand>
        <name>Mn(2+)</name>
        <dbReference type="ChEBI" id="CHEBI:29035"/>
        <label>2</label>
    </ligand>
</feature>